<evidence type="ECO:0000313" key="1">
    <source>
        <dbReference type="EMBL" id="MBS2549839.1"/>
    </source>
</evidence>
<proteinExistence type="predicted"/>
<keyword evidence="2" id="KW-1185">Reference proteome</keyword>
<accession>A0ABS5KV08</accession>
<dbReference type="Proteomes" id="UP000730482">
    <property type="component" value="Unassembled WGS sequence"/>
</dbReference>
<comment type="caution">
    <text evidence="1">The sequence shown here is derived from an EMBL/GenBank/DDBJ whole genome shotgun (WGS) entry which is preliminary data.</text>
</comment>
<gene>
    <name evidence="1" type="ORF">KGQ19_23525</name>
</gene>
<dbReference type="RefSeq" id="WP_212011593.1">
    <property type="nucleotide sequence ID" value="NZ_JAAFYZ010000083.1"/>
</dbReference>
<sequence length="127" mass="13270">MDVSLLEAFEPVAHDLRAAGLDCQLTEDPNPGESAAGATAVLIVSGVKVGRLTLGVSVLDTASRTLYLAAQTQRLVQGNLSIGGRLIEWPPCLPSHAHPMMATRGQRTPLWTCPLGGSVAVPIGQHP</sequence>
<dbReference type="EMBL" id="JAAFYZ010000083">
    <property type="protein sequence ID" value="MBS2549839.1"/>
    <property type="molecule type" value="Genomic_DNA"/>
</dbReference>
<protein>
    <submittedName>
        <fullName evidence="1">Uncharacterized protein</fullName>
    </submittedName>
</protein>
<evidence type="ECO:0000313" key="2">
    <source>
        <dbReference type="Proteomes" id="UP000730482"/>
    </source>
</evidence>
<name>A0ABS5KV08_9ACTN</name>
<organism evidence="1 2">
    <name type="scientific">Catenulispora pinistramenti</name>
    <dbReference type="NCBI Taxonomy" id="2705254"/>
    <lineage>
        <taxon>Bacteria</taxon>
        <taxon>Bacillati</taxon>
        <taxon>Actinomycetota</taxon>
        <taxon>Actinomycetes</taxon>
        <taxon>Catenulisporales</taxon>
        <taxon>Catenulisporaceae</taxon>
        <taxon>Catenulispora</taxon>
    </lineage>
</organism>
<reference evidence="1 2" key="1">
    <citation type="submission" date="2020-02" db="EMBL/GenBank/DDBJ databases">
        <title>Acidophilic actinobacteria isolated from forest soil.</title>
        <authorList>
            <person name="Golinska P."/>
        </authorList>
    </citation>
    <scope>NUCLEOTIDE SEQUENCE [LARGE SCALE GENOMIC DNA]</scope>
    <source>
        <strain evidence="1 2">NL8</strain>
    </source>
</reference>